<name>A0A1G2DZW8_9BACT</name>
<accession>A0A1G2DZW8</accession>
<evidence type="ECO:0000259" key="1">
    <source>
        <dbReference type="Pfam" id="PF01764"/>
    </source>
</evidence>
<dbReference type="STRING" id="1801663.A2175_01685"/>
<evidence type="ECO:0000313" key="3">
    <source>
        <dbReference type="Proteomes" id="UP000176755"/>
    </source>
</evidence>
<protein>
    <recommendedName>
        <fullName evidence="1">Fungal lipase-type domain-containing protein</fullName>
    </recommendedName>
</protein>
<reference evidence="2 3" key="1">
    <citation type="journal article" date="2016" name="Nat. Commun.">
        <title>Thousands of microbial genomes shed light on interconnected biogeochemical processes in an aquifer system.</title>
        <authorList>
            <person name="Anantharaman K."/>
            <person name="Brown C.T."/>
            <person name="Hug L.A."/>
            <person name="Sharon I."/>
            <person name="Castelle C.J."/>
            <person name="Probst A.J."/>
            <person name="Thomas B.C."/>
            <person name="Singh A."/>
            <person name="Wilkins M.J."/>
            <person name="Karaoz U."/>
            <person name="Brodie E.L."/>
            <person name="Williams K.H."/>
            <person name="Hubbard S.S."/>
            <person name="Banfield J.F."/>
        </authorList>
    </citation>
    <scope>NUCLEOTIDE SEQUENCE [LARGE SCALE GENOMIC DNA]</scope>
</reference>
<dbReference type="Pfam" id="PF01764">
    <property type="entry name" value="Lipase_3"/>
    <property type="match status" value="1"/>
</dbReference>
<dbReference type="EMBL" id="MHLY01000003">
    <property type="protein sequence ID" value="OGZ19019.1"/>
    <property type="molecule type" value="Genomic_DNA"/>
</dbReference>
<comment type="caution">
    <text evidence="2">The sequence shown here is derived from an EMBL/GenBank/DDBJ whole genome shotgun (WGS) entry which is preliminary data.</text>
</comment>
<organism evidence="2 3">
    <name type="scientific">Candidatus Nealsonbacteria bacterium RBG_13_42_11</name>
    <dbReference type="NCBI Taxonomy" id="1801663"/>
    <lineage>
        <taxon>Bacteria</taxon>
        <taxon>Candidatus Nealsoniibacteriota</taxon>
    </lineage>
</organism>
<dbReference type="GO" id="GO:0006629">
    <property type="term" value="P:lipid metabolic process"/>
    <property type="evidence" value="ECO:0007669"/>
    <property type="project" value="InterPro"/>
</dbReference>
<dbReference type="InterPro" id="IPR002921">
    <property type="entry name" value="Fungal_lipase-type"/>
</dbReference>
<dbReference type="AlphaFoldDB" id="A0A1G2DZW8"/>
<dbReference type="Gene3D" id="3.40.50.1820">
    <property type="entry name" value="alpha/beta hydrolase"/>
    <property type="match status" value="1"/>
</dbReference>
<evidence type="ECO:0000313" key="2">
    <source>
        <dbReference type="EMBL" id="OGZ19019.1"/>
    </source>
</evidence>
<dbReference type="InterPro" id="IPR029058">
    <property type="entry name" value="AB_hydrolase_fold"/>
</dbReference>
<feature type="domain" description="Fungal lipase-type" evidence="1">
    <location>
        <begin position="97"/>
        <end position="171"/>
    </location>
</feature>
<proteinExistence type="predicted"/>
<sequence length="251" mass="28262">MQTLKQFFSILVILGGLFFLFGPEVFPENFQIQEILNRAENKDVVIIFNSGGWGNTPLEKAKDLAPLIEGIQQTLDEWGYNSVVIPYVRTKDNLLGRITGAKEFFNYFKNSSEDLANEIERLAENFPDKKIIIAGLSNGAVFANKTYEKISQNIKNSVYVITVGNPFWGDIPQSDNLLLLDNKGKDTLSAGNVKSLLTTFIKTPFKWLFAKITGENLKISEVSHASGHDYPWEASEINSQIISFLKNKFKN</sequence>
<dbReference type="Proteomes" id="UP000176755">
    <property type="component" value="Unassembled WGS sequence"/>
</dbReference>
<dbReference type="SUPFAM" id="SSF53474">
    <property type="entry name" value="alpha/beta-Hydrolases"/>
    <property type="match status" value="1"/>
</dbReference>
<gene>
    <name evidence="2" type="ORF">A2175_01685</name>
</gene>